<evidence type="ECO:0000313" key="2">
    <source>
        <dbReference type="Proteomes" id="UP000199400"/>
    </source>
</evidence>
<protein>
    <submittedName>
        <fullName evidence="1">Glycosyltransferase involved in cell wall bisynthesis</fullName>
    </submittedName>
</protein>
<organism evidence="1 2">
    <name type="scientific">Nannocystis exedens</name>
    <dbReference type="NCBI Taxonomy" id="54"/>
    <lineage>
        <taxon>Bacteria</taxon>
        <taxon>Pseudomonadati</taxon>
        <taxon>Myxococcota</taxon>
        <taxon>Polyangia</taxon>
        <taxon>Nannocystales</taxon>
        <taxon>Nannocystaceae</taxon>
        <taxon>Nannocystis</taxon>
    </lineage>
</organism>
<dbReference type="Proteomes" id="UP000199400">
    <property type="component" value="Unassembled WGS sequence"/>
</dbReference>
<dbReference type="AlphaFoldDB" id="A0A1I2GJ36"/>
<keyword evidence="2" id="KW-1185">Reference proteome</keyword>
<accession>A0A1I2GJ36</accession>
<dbReference type="GO" id="GO:0016740">
    <property type="term" value="F:transferase activity"/>
    <property type="evidence" value="ECO:0007669"/>
    <property type="project" value="UniProtKB-KW"/>
</dbReference>
<evidence type="ECO:0000313" key="1">
    <source>
        <dbReference type="EMBL" id="SFF16641.1"/>
    </source>
</evidence>
<name>A0A1I2GJ36_9BACT</name>
<sequence length="367" mass="39092">MSQKPWLIISKPLRPPFRDGSTVLLRDLVQHMPENRPLAYLGDPGAPLRPVGDRVIGAPPAGYAPTMTDKLRALAAMLRHPSMPVHLSFTPGKATAAVVSLLRRLQPRRLFVQSLMSSHGAEAWTPLLRPLDAVVALSHGTARRLRDAGVPESKIATIRPAVAATAADHPAEVAGRKRLLYAGDLDGEIAARLVALARATAPSGWSLTIACRPKAEGDAEARAGLQRELAGDLASGRVELLAEVADMDALYRRSALQLFAATHTRKKVDLPLALLEGLARGVPAAIVDVSPAAELLHVGHDAGLRAGLAAPAEPDAFARAIAEVVHGDTVAAWSEHAAALAAREFSLTQMAGRYDALYSDLERKRRD</sequence>
<dbReference type="EMBL" id="FOMX01000032">
    <property type="protein sequence ID" value="SFF16641.1"/>
    <property type="molecule type" value="Genomic_DNA"/>
</dbReference>
<dbReference type="RefSeq" id="WP_096328097.1">
    <property type="nucleotide sequence ID" value="NZ_FOMX01000032.1"/>
</dbReference>
<dbReference type="PANTHER" id="PTHR12526">
    <property type="entry name" value="GLYCOSYLTRANSFERASE"/>
    <property type="match status" value="1"/>
</dbReference>
<gene>
    <name evidence="1" type="ORF">SAMN02745121_07299</name>
</gene>
<keyword evidence="1" id="KW-0808">Transferase</keyword>
<dbReference type="Pfam" id="PF13692">
    <property type="entry name" value="Glyco_trans_1_4"/>
    <property type="match status" value="1"/>
</dbReference>
<dbReference type="STRING" id="54.SAMN02745121_07299"/>
<dbReference type="Gene3D" id="3.40.50.2000">
    <property type="entry name" value="Glycogen Phosphorylase B"/>
    <property type="match status" value="2"/>
</dbReference>
<reference evidence="2" key="1">
    <citation type="submission" date="2016-10" db="EMBL/GenBank/DDBJ databases">
        <authorList>
            <person name="Varghese N."/>
            <person name="Submissions S."/>
        </authorList>
    </citation>
    <scope>NUCLEOTIDE SEQUENCE [LARGE SCALE GENOMIC DNA]</scope>
    <source>
        <strain evidence="2">ATCC 25963</strain>
    </source>
</reference>
<dbReference type="SUPFAM" id="SSF53756">
    <property type="entry name" value="UDP-Glycosyltransferase/glycogen phosphorylase"/>
    <property type="match status" value="1"/>
</dbReference>
<proteinExistence type="predicted"/>